<keyword evidence="1" id="KW-0812">Transmembrane</keyword>
<keyword evidence="1" id="KW-1133">Transmembrane helix</keyword>
<feature type="transmembrane region" description="Helical" evidence="1">
    <location>
        <begin position="450"/>
        <end position="476"/>
    </location>
</feature>
<evidence type="ECO:0000313" key="5">
    <source>
        <dbReference type="Proteomes" id="UP000758168"/>
    </source>
</evidence>
<evidence type="ECO:0000256" key="2">
    <source>
        <dbReference type="SAM" id="SignalP"/>
    </source>
</evidence>
<comment type="caution">
    <text evidence="4">The sequence shown here is derived from an EMBL/GenBank/DDBJ whole genome shotgun (WGS) entry which is preliminary data.</text>
</comment>
<dbReference type="RefSeq" id="WP_210056355.1">
    <property type="nucleotide sequence ID" value="NZ_BAAAMH010000020.1"/>
</dbReference>
<dbReference type="SUPFAM" id="SSF56601">
    <property type="entry name" value="beta-lactamase/transpeptidase-like"/>
    <property type="match status" value="1"/>
</dbReference>
<sequence>MLSRISALRPVRLAVALTLAAGLLLLFAVPASADERVDIATVDRWIWDYLRAEGLPGAAVAVVHDGQIVVETGQSTNGDPITATTPMSIGSVSKMITAFAVLQLVDQRKVDLDRSVTSQLPEFTLDDPRGAEITVRQLLEHTSGLPNPLVIAAAADPAQRVSQVRTISLDNDPGTTYAYSNLNYQTAARLVETVSGQDFATYLDEHIFTPLGMADTRSVLTTPNEVGLDDGHVTAYGGAWRLREMTAMYIGSGSVISTAHDMALWLAMQQRGGVTADGTRLLSQELITQARSPRDGSTYALGWQATTTSTPPRIGHDGALTRYSARAELVPSSGYGVVVLLNSYTPITKHPFEISAGVVALTEGRAPSSGAPVATIVDAILGVLTLAVVALAVVGLRRAPRWVERRSNRSTWSFGLRLVPQLLAPAVAIYVFAVLPALDNNSATPVDALGLFPALMILLAISAVGGILVTATRLVLRQQGAALNLSAERQSSS</sequence>
<name>A0ABS4ZBS0_9ACTN</name>
<protein>
    <submittedName>
        <fullName evidence="4">CubicO group peptidase (Beta-lactamase class C family)</fullName>
    </submittedName>
</protein>
<dbReference type="PANTHER" id="PTHR46825:SF15">
    <property type="entry name" value="BETA-LACTAMASE-RELATED DOMAIN-CONTAINING PROTEIN"/>
    <property type="match status" value="1"/>
</dbReference>
<dbReference type="InterPro" id="IPR012338">
    <property type="entry name" value="Beta-lactam/transpept-like"/>
</dbReference>
<dbReference type="Proteomes" id="UP000758168">
    <property type="component" value="Unassembled WGS sequence"/>
</dbReference>
<feature type="transmembrane region" description="Helical" evidence="1">
    <location>
        <begin position="376"/>
        <end position="397"/>
    </location>
</feature>
<accession>A0ABS4ZBS0</accession>
<keyword evidence="5" id="KW-1185">Reference proteome</keyword>
<dbReference type="InterPro" id="IPR050491">
    <property type="entry name" value="AmpC-like"/>
</dbReference>
<proteinExistence type="predicted"/>
<evidence type="ECO:0000313" key="4">
    <source>
        <dbReference type="EMBL" id="MBP2417628.1"/>
    </source>
</evidence>
<organism evidence="4 5">
    <name type="scientific">Microlunatus capsulatus</name>
    <dbReference type="NCBI Taxonomy" id="99117"/>
    <lineage>
        <taxon>Bacteria</taxon>
        <taxon>Bacillati</taxon>
        <taxon>Actinomycetota</taxon>
        <taxon>Actinomycetes</taxon>
        <taxon>Propionibacteriales</taxon>
        <taxon>Propionibacteriaceae</taxon>
        <taxon>Microlunatus</taxon>
    </lineage>
</organism>
<keyword evidence="1" id="KW-0472">Membrane</keyword>
<evidence type="ECO:0000256" key="1">
    <source>
        <dbReference type="SAM" id="Phobius"/>
    </source>
</evidence>
<reference evidence="4 5" key="1">
    <citation type="submission" date="2021-03" db="EMBL/GenBank/DDBJ databases">
        <title>Sequencing the genomes of 1000 actinobacteria strains.</title>
        <authorList>
            <person name="Klenk H.-P."/>
        </authorList>
    </citation>
    <scope>NUCLEOTIDE SEQUENCE [LARGE SCALE GENOMIC DNA]</scope>
    <source>
        <strain evidence="4 5">DSM 12936</strain>
    </source>
</reference>
<gene>
    <name evidence="4" type="ORF">JOF54_002550</name>
</gene>
<feature type="transmembrane region" description="Helical" evidence="1">
    <location>
        <begin position="418"/>
        <end position="438"/>
    </location>
</feature>
<feature type="domain" description="Beta-lactamase-related" evidence="3">
    <location>
        <begin position="43"/>
        <end position="350"/>
    </location>
</feature>
<dbReference type="PANTHER" id="PTHR46825">
    <property type="entry name" value="D-ALANYL-D-ALANINE-CARBOXYPEPTIDASE/ENDOPEPTIDASE AMPH"/>
    <property type="match status" value="1"/>
</dbReference>
<dbReference type="Gene3D" id="3.40.710.10">
    <property type="entry name" value="DD-peptidase/beta-lactamase superfamily"/>
    <property type="match status" value="1"/>
</dbReference>
<feature type="signal peptide" evidence="2">
    <location>
        <begin position="1"/>
        <end position="33"/>
    </location>
</feature>
<feature type="chain" id="PRO_5045327697" evidence="2">
    <location>
        <begin position="34"/>
        <end position="493"/>
    </location>
</feature>
<dbReference type="Pfam" id="PF00144">
    <property type="entry name" value="Beta-lactamase"/>
    <property type="match status" value="1"/>
</dbReference>
<dbReference type="EMBL" id="JAGIOB010000001">
    <property type="protein sequence ID" value="MBP2417628.1"/>
    <property type="molecule type" value="Genomic_DNA"/>
</dbReference>
<dbReference type="InterPro" id="IPR001466">
    <property type="entry name" value="Beta-lactam-related"/>
</dbReference>
<keyword evidence="2" id="KW-0732">Signal</keyword>
<evidence type="ECO:0000259" key="3">
    <source>
        <dbReference type="Pfam" id="PF00144"/>
    </source>
</evidence>